<keyword evidence="1 4" id="KW-0479">Metal-binding</keyword>
<dbReference type="Proteomes" id="UP000270094">
    <property type="component" value="Unassembled WGS sequence"/>
</dbReference>
<dbReference type="PROSITE" id="PS50103">
    <property type="entry name" value="ZF_C3H1"/>
    <property type="match status" value="2"/>
</dbReference>
<dbReference type="GO" id="GO:0008270">
    <property type="term" value="F:zinc ion binding"/>
    <property type="evidence" value="ECO:0007669"/>
    <property type="project" value="UniProtKB-KW"/>
</dbReference>
<dbReference type="EMBL" id="UYYB01000591">
    <property type="protein sequence ID" value="VDM65370.1"/>
    <property type="molecule type" value="Genomic_DNA"/>
</dbReference>
<dbReference type="Pfam" id="PF00642">
    <property type="entry name" value="zf-CCCH"/>
    <property type="match status" value="1"/>
</dbReference>
<keyword evidence="2 4" id="KW-0863">Zinc-finger</keyword>
<dbReference type="InterPro" id="IPR000571">
    <property type="entry name" value="Znf_CCCH"/>
</dbReference>
<evidence type="ECO:0000256" key="4">
    <source>
        <dbReference type="PROSITE-ProRule" id="PRU00723"/>
    </source>
</evidence>
<evidence type="ECO:0000256" key="2">
    <source>
        <dbReference type="ARBA" id="ARBA00022771"/>
    </source>
</evidence>
<organism evidence="7 8">
    <name type="scientific">Strongylus vulgaris</name>
    <name type="common">Blood worm</name>
    <dbReference type="NCBI Taxonomy" id="40348"/>
    <lineage>
        <taxon>Eukaryota</taxon>
        <taxon>Metazoa</taxon>
        <taxon>Ecdysozoa</taxon>
        <taxon>Nematoda</taxon>
        <taxon>Chromadorea</taxon>
        <taxon>Rhabditida</taxon>
        <taxon>Rhabditina</taxon>
        <taxon>Rhabditomorpha</taxon>
        <taxon>Strongyloidea</taxon>
        <taxon>Strongylidae</taxon>
        <taxon>Strongylus</taxon>
    </lineage>
</organism>
<dbReference type="AlphaFoldDB" id="A0A3P7HYZ6"/>
<proteinExistence type="predicted"/>
<reference evidence="7 8" key="1">
    <citation type="submission" date="2018-11" db="EMBL/GenBank/DDBJ databases">
        <authorList>
            <consortium name="Pathogen Informatics"/>
        </authorList>
    </citation>
    <scope>NUCLEOTIDE SEQUENCE [LARGE SCALE GENOMIC DNA]</scope>
</reference>
<name>A0A3P7HYZ6_STRVU</name>
<keyword evidence="8" id="KW-1185">Reference proteome</keyword>
<feature type="zinc finger region" description="C3H1-type" evidence="4">
    <location>
        <begin position="37"/>
        <end position="65"/>
    </location>
</feature>
<evidence type="ECO:0000256" key="1">
    <source>
        <dbReference type="ARBA" id="ARBA00022723"/>
    </source>
</evidence>
<sequence length="272" mass="30321">MDKSSTKSTTSSNSSRVNVGPPSTSLPQPTPAKHPQLAKNVMCEFWRRGEVCRFGPNCWYAHGPMQLQAVEEGRMFNGDVLRSSESAEQIQMQDSSMNQFTPEQQQWMYLSQQAQAIIPLAQNILAARLREVYQKVRASAGMPMPGRTCEEIEREQKFYAAAAQRTDSLTSSTASGSYMSGPTTPTLSANWSPIVLDDALREQASMDLRRIVEVIINDKAELYLIPFKEEECPLYKAGQCSLDSACFFKHSGEKYEKGKSDMKLASELPNGL</sequence>
<evidence type="ECO:0000259" key="6">
    <source>
        <dbReference type="PROSITE" id="PS50103"/>
    </source>
</evidence>
<evidence type="ECO:0000313" key="7">
    <source>
        <dbReference type="EMBL" id="VDM65370.1"/>
    </source>
</evidence>
<evidence type="ECO:0000256" key="5">
    <source>
        <dbReference type="SAM" id="MobiDB-lite"/>
    </source>
</evidence>
<dbReference type="SUPFAM" id="SSF90229">
    <property type="entry name" value="CCCH zinc finger"/>
    <property type="match status" value="1"/>
</dbReference>
<accession>A0A3P7HYZ6</accession>
<feature type="domain" description="C3H1-type" evidence="6">
    <location>
        <begin position="226"/>
        <end position="253"/>
    </location>
</feature>
<dbReference type="SMART" id="SM00356">
    <property type="entry name" value="ZnF_C3H1"/>
    <property type="match status" value="2"/>
</dbReference>
<dbReference type="Gene3D" id="4.10.1000.10">
    <property type="entry name" value="Zinc finger, CCCH-type"/>
    <property type="match status" value="1"/>
</dbReference>
<keyword evidence="3 4" id="KW-0862">Zinc</keyword>
<feature type="zinc finger region" description="C3H1-type" evidence="4">
    <location>
        <begin position="226"/>
        <end position="253"/>
    </location>
</feature>
<feature type="domain" description="C3H1-type" evidence="6">
    <location>
        <begin position="37"/>
        <end position="65"/>
    </location>
</feature>
<dbReference type="OrthoDB" id="410307at2759"/>
<feature type="region of interest" description="Disordered" evidence="5">
    <location>
        <begin position="1"/>
        <end position="34"/>
    </location>
</feature>
<feature type="compositionally biased region" description="Low complexity" evidence="5">
    <location>
        <begin position="1"/>
        <end position="15"/>
    </location>
</feature>
<protein>
    <recommendedName>
        <fullName evidence="6">C3H1-type domain-containing protein</fullName>
    </recommendedName>
</protein>
<evidence type="ECO:0000256" key="3">
    <source>
        <dbReference type="ARBA" id="ARBA00022833"/>
    </source>
</evidence>
<gene>
    <name evidence="7" type="ORF">SVUK_LOCUS368</name>
</gene>
<dbReference type="InterPro" id="IPR036855">
    <property type="entry name" value="Znf_CCCH_sf"/>
</dbReference>
<evidence type="ECO:0000313" key="8">
    <source>
        <dbReference type="Proteomes" id="UP000270094"/>
    </source>
</evidence>